<protein>
    <submittedName>
        <fullName evidence="1">Uncharacterized protein</fullName>
    </submittedName>
</protein>
<gene>
    <name evidence="1" type="ORF">QV13_08005</name>
</gene>
<dbReference type="OrthoDB" id="5538531at2"/>
<reference evidence="1 2" key="1">
    <citation type="submission" date="2016-08" db="EMBL/GenBank/DDBJ databases">
        <title>Whole genome sequence of Mesorhizobium sp. strain UASWS1009 isolated from industrial sewage.</title>
        <authorList>
            <person name="Crovadore J."/>
            <person name="Calmin G."/>
            <person name="Chablais R."/>
            <person name="Cochard B."/>
            <person name="Lefort F."/>
        </authorList>
    </citation>
    <scope>NUCLEOTIDE SEQUENCE [LARGE SCALE GENOMIC DNA]</scope>
    <source>
        <strain evidence="1 2">UASWS1009</strain>
    </source>
</reference>
<dbReference type="RefSeq" id="WP_065997464.1">
    <property type="nucleotide sequence ID" value="NZ_MDEO01000029.1"/>
</dbReference>
<comment type="caution">
    <text evidence="1">The sequence shown here is derived from an EMBL/GenBank/DDBJ whole genome shotgun (WGS) entry which is preliminary data.</text>
</comment>
<name>A0A1C2E0U3_9HYPH</name>
<dbReference type="AlphaFoldDB" id="A0A1C2E0U3"/>
<dbReference type="STRING" id="1566387.QV13_08005"/>
<keyword evidence="2" id="KW-1185">Reference proteome</keyword>
<proteinExistence type="predicted"/>
<evidence type="ECO:0000313" key="1">
    <source>
        <dbReference type="EMBL" id="OCX20621.1"/>
    </source>
</evidence>
<dbReference type="InterPro" id="IPR018247">
    <property type="entry name" value="EF_Hand_1_Ca_BS"/>
</dbReference>
<dbReference type="SUPFAM" id="SSF51445">
    <property type="entry name" value="(Trans)glycosidases"/>
    <property type="match status" value="1"/>
</dbReference>
<dbReference type="InterPro" id="IPR017853">
    <property type="entry name" value="GH"/>
</dbReference>
<organism evidence="1 2">
    <name type="scientific">Mesorhizobium hungaricum</name>
    <dbReference type="NCBI Taxonomy" id="1566387"/>
    <lineage>
        <taxon>Bacteria</taxon>
        <taxon>Pseudomonadati</taxon>
        <taxon>Pseudomonadota</taxon>
        <taxon>Alphaproteobacteria</taxon>
        <taxon>Hyphomicrobiales</taxon>
        <taxon>Phyllobacteriaceae</taxon>
        <taxon>Mesorhizobium</taxon>
    </lineage>
</organism>
<sequence>MWVAARVISELVLWFAVSIVGGSDTAIAQQPYLWGLTSDNCMERTEQQIKALAHLPRRSTVRTVFDPPKDGGPNPDDYLPCIKATASVADVMGLAVDSHTMASLKPKEVEMRMAAYIAKLGAIVRIWEIGNEVNGDWVGEDTLQKIEIMYDAAKAAQHLTALTLYYEPVPESSAEMIGWVDANIPFNHRMRAGLDYVFVSYYEDENGGHQLSHAEFDRVFGALASRFPNALLGIGEFGWGKGVPSDPAKRAALLERFYSYRMPSMTRFIGGGFYWHFRQTMVAEHAPDRDVLVRLMLARLRCLVTRDGTAIAHPTNI</sequence>
<dbReference type="EMBL" id="MDEO01000029">
    <property type="protein sequence ID" value="OCX20621.1"/>
    <property type="molecule type" value="Genomic_DNA"/>
</dbReference>
<dbReference type="PROSITE" id="PS00018">
    <property type="entry name" value="EF_HAND_1"/>
    <property type="match status" value="1"/>
</dbReference>
<accession>A0A1C2E0U3</accession>
<dbReference type="Gene3D" id="3.20.20.80">
    <property type="entry name" value="Glycosidases"/>
    <property type="match status" value="1"/>
</dbReference>
<evidence type="ECO:0000313" key="2">
    <source>
        <dbReference type="Proteomes" id="UP000094412"/>
    </source>
</evidence>
<dbReference type="Proteomes" id="UP000094412">
    <property type="component" value="Unassembled WGS sequence"/>
</dbReference>